<evidence type="ECO:0000313" key="8">
    <source>
        <dbReference type="EMBL" id="MYC96008.1"/>
    </source>
</evidence>
<evidence type="ECO:0000256" key="7">
    <source>
        <dbReference type="SAM" id="Phobius"/>
    </source>
</evidence>
<keyword evidence="6 7" id="KW-0472">Membrane</keyword>
<organism evidence="8">
    <name type="scientific">Caldilineaceae bacterium SB0661_bin_32</name>
    <dbReference type="NCBI Taxonomy" id="2605255"/>
    <lineage>
        <taxon>Bacteria</taxon>
        <taxon>Bacillati</taxon>
        <taxon>Chloroflexota</taxon>
        <taxon>Caldilineae</taxon>
        <taxon>Caldilineales</taxon>
        <taxon>Caldilineaceae</taxon>
    </lineage>
</organism>
<evidence type="ECO:0000256" key="4">
    <source>
        <dbReference type="ARBA" id="ARBA00022692"/>
    </source>
</evidence>
<comment type="caution">
    <text evidence="8">The sequence shown here is derived from an EMBL/GenBank/DDBJ whole genome shotgun (WGS) entry which is preliminary data.</text>
</comment>
<comment type="subcellular location">
    <subcellularLocation>
        <location evidence="1">Cell membrane</location>
        <topology evidence="1">Multi-pass membrane protein</topology>
    </subcellularLocation>
</comment>
<protein>
    <submittedName>
        <fullName evidence="8">Sugar ABC transporter permease</fullName>
    </submittedName>
</protein>
<evidence type="ECO:0000256" key="2">
    <source>
        <dbReference type="ARBA" id="ARBA00022448"/>
    </source>
</evidence>
<reference evidence="8" key="1">
    <citation type="submission" date="2019-09" db="EMBL/GenBank/DDBJ databases">
        <title>Characterisation of the sponge microbiome using genome-centric metagenomics.</title>
        <authorList>
            <person name="Engelberts J.P."/>
            <person name="Robbins S.J."/>
            <person name="De Goeij J.M."/>
            <person name="Aranda M."/>
            <person name="Bell S.C."/>
            <person name="Webster N.S."/>
        </authorList>
    </citation>
    <scope>NUCLEOTIDE SEQUENCE</scope>
    <source>
        <strain evidence="8">SB0661_bin_32</strain>
    </source>
</reference>
<dbReference type="AlphaFoldDB" id="A0A6B1D8K9"/>
<evidence type="ECO:0000256" key="3">
    <source>
        <dbReference type="ARBA" id="ARBA00022475"/>
    </source>
</evidence>
<sequence length="84" mass="9571">MNENNLLTGMIAAFQTFANAWIMTDGGPIRSTEFYVLYLYDNGFRFFRMGYASAMAWILFGVVVVVTVILFRTSARWVYYGGEG</sequence>
<name>A0A6B1D8K9_9CHLR</name>
<keyword evidence="2" id="KW-0813">Transport</keyword>
<dbReference type="PANTHER" id="PTHR30193">
    <property type="entry name" value="ABC TRANSPORTER PERMEASE PROTEIN"/>
    <property type="match status" value="1"/>
</dbReference>
<keyword evidence="3" id="KW-1003">Cell membrane</keyword>
<dbReference type="InterPro" id="IPR051393">
    <property type="entry name" value="ABC_transporter_permease"/>
</dbReference>
<proteinExistence type="predicted"/>
<feature type="transmembrane region" description="Helical" evidence="7">
    <location>
        <begin position="49"/>
        <end position="71"/>
    </location>
</feature>
<dbReference type="GO" id="GO:0005886">
    <property type="term" value="C:plasma membrane"/>
    <property type="evidence" value="ECO:0007669"/>
    <property type="project" value="UniProtKB-SubCell"/>
</dbReference>
<evidence type="ECO:0000256" key="6">
    <source>
        <dbReference type="ARBA" id="ARBA00023136"/>
    </source>
</evidence>
<keyword evidence="4 7" id="KW-0812">Transmembrane</keyword>
<dbReference type="PANTHER" id="PTHR30193:SF1">
    <property type="entry name" value="ABC TRANSPORTER PERMEASE PROTEIN YESP-RELATED"/>
    <property type="match status" value="1"/>
</dbReference>
<keyword evidence="5 7" id="KW-1133">Transmembrane helix</keyword>
<dbReference type="InterPro" id="IPR035906">
    <property type="entry name" value="MetI-like_sf"/>
</dbReference>
<evidence type="ECO:0000256" key="5">
    <source>
        <dbReference type="ARBA" id="ARBA00022989"/>
    </source>
</evidence>
<gene>
    <name evidence="8" type="ORF">F4X14_13690</name>
</gene>
<evidence type="ECO:0000256" key="1">
    <source>
        <dbReference type="ARBA" id="ARBA00004651"/>
    </source>
</evidence>
<accession>A0A6B1D8K9</accession>
<dbReference type="SUPFAM" id="SSF161098">
    <property type="entry name" value="MetI-like"/>
    <property type="match status" value="1"/>
</dbReference>
<dbReference type="Gene3D" id="1.10.3720.10">
    <property type="entry name" value="MetI-like"/>
    <property type="match status" value="1"/>
</dbReference>
<dbReference type="EMBL" id="VXMH01000071">
    <property type="protein sequence ID" value="MYC96008.1"/>
    <property type="molecule type" value="Genomic_DNA"/>
</dbReference>